<keyword evidence="1" id="KW-1133">Transmembrane helix</keyword>
<dbReference type="EMBL" id="JALKCH010000006">
    <property type="protein sequence ID" value="MCK0197515.1"/>
    <property type="molecule type" value="Genomic_DNA"/>
</dbReference>
<keyword evidence="1" id="KW-0472">Membrane</keyword>
<proteinExistence type="predicted"/>
<reference evidence="2 3" key="1">
    <citation type="submission" date="2022-04" db="EMBL/GenBank/DDBJ databases">
        <authorList>
            <person name="Grouzdev D.S."/>
            <person name="Pantiukh K.S."/>
            <person name="Krutkina M.S."/>
        </authorList>
    </citation>
    <scope>NUCLEOTIDE SEQUENCE [LARGE SCALE GENOMIC DNA]</scope>
    <source>
        <strain evidence="2 3">6x-1</strain>
    </source>
</reference>
<dbReference type="Proteomes" id="UP001203284">
    <property type="component" value="Unassembled WGS sequence"/>
</dbReference>
<name>A0ABT0DC35_9HYPH</name>
<comment type="caution">
    <text evidence="2">The sequence shown here is derived from an EMBL/GenBank/DDBJ whole genome shotgun (WGS) entry which is preliminary data.</text>
</comment>
<accession>A0ABT0DC35</accession>
<keyword evidence="3" id="KW-1185">Reference proteome</keyword>
<sequence>MSFVIRMVFAVSAVALMLVAATLLVTVPVQVAGWTFAGEVPPHEAMLDVVGYLIVALALFDVAKYFFEEEVPAGREKRTPADARRGLTKFVSTIIIAIFLEALLLTFETARDDMTRMIYPVMLLGTGCAALLTLGAFQRLSAAAERDVGPAEAERDRRDAPRI</sequence>
<dbReference type="RefSeq" id="WP_247029305.1">
    <property type="nucleotide sequence ID" value="NZ_JALKCH010000006.1"/>
</dbReference>
<gene>
    <name evidence="2" type="ORF">MWN34_11370</name>
</gene>
<evidence type="ECO:0000256" key="1">
    <source>
        <dbReference type="SAM" id="Phobius"/>
    </source>
</evidence>
<keyword evidence="1" id="KW-0812">Transmembrane</keyword>
<feature type="transmembrane region" description="Helical" evidence="1">
    <location>
        <begin position="87"/>
        <end position="105"/>
    </location>
</feature>
<evidence type="ECO:0000313" key="3">
    <source>
        <dbReference type="Proteomes" id="UP001203284"/>
    </source>
</evidence>
<evidence type="ECO:0000313" key="2">
    <source>
        <dbReference type="EMBL" id="MCK0197515.1"/>
    </source>
</evidence>
<protein>
    <submittedName>
        <fullName evidence="2">GNAT family acetyltransferase</fullName>
    </submittedName>
</protein>
<feature type="transmembrane region" description="Helical" evidence="1">
    <location>
        <begin position="49"/>
        <end position="67"/>
    </location>
</feature>
<feature type="transmembrane region" description="Helical" evidence="1">
    <location>
        <begin position="117"/>
        <end position="137"/>
    </location>
</feature>
<organism evidence="2 3">
    <name type="scientific">Ancylobacter crimeensis</name>
    <dbReference type="NCBI Taxonomy" id="2579147"/>
    <lineage>
        <taxon>Bacteria</taxon>
        <taxon>Pseudomonadati</taxon>
        <taxon>Pseudomonadota</taxon>
        <taxon>Alphaproteobacteria</taxon>
        <taxon>Hyphomicrobiales</taxon>
        <taxon>Xanthobacteraceae</taxon>
        <taxon>Ancylobacter</taxon>
    </lineage>
</organism>